<evidence type="ECO:0000256" key="1">
    <source>
        <dbReference type="ARBA" id="ARBA00004141"/>
    </source>
</evidence>
<dbReference type="InterPro" id="IPR003280">
    <property type="entry name" value="2pore_dom_K_chnl"/>
</dbReference>
<dbReference type="GO" id="GO:0030322">
    <property type="term" value="P:stabilization of membrane potential"/>
    <property type="evidence" value="ECO:0007669"/>
    <property type="project" value="TreeGrafter"/>
</dbReference>
<dbReference type="AlphaFoldDB" id="A0A1I8BFY6"/>
<keyword evidence="4 8" id="KW-1133">Transmembrane helix</keyword>
<dbReference type="GO" id="GO:0022841">
    <property type="term" value="F:potassium ion leak channel activity"/>
    <property type="evidence" value="ECO:0007669"/>
    <property type="project" value="TreeGrafter"/>
</dbReference>
<feature type="transmembrane region" description="Helical" evidence="8">
    <location>
        <begin position="12"/>
        <end position="33"/>
    </location>
</feature>
<evidence type="ECO:0000256" key="8">
    <source>
        <dbReference type="SAM" id="Phobius"/>
    </source>
</evidence>
<protein>
    <submittedName>
        <fullName evidence="11">Ion_trans_2 domain-containing protein</fullName>
    </submittedName>
</protein>
<dbReference type="PANTHER" id="PTHR11003">
    <property type="entry name" value="POTASSIUM CHANNEL, SUBFAMILY K"/>
    <property type="match status" value="1"/>
</dbReference>
<evidence type="ECO:0000256" key="3">
    <source>
        <dbReference type="ARBA" id="ARBA00022692"/>
    </source>
</evidence>
<dbReference type="Proteomes" id="UP000095281">
    <property type="component" value="Unplaced"/>
</dbReference>
<evidence type="ECO:0000256" key="5">
    <source>
        <dbReference type="ARBA" id="ARBA00023065"/>
    </source>
</evidence>
<dbReference type="InterPro" id="IPR013099">
    <property type="entry name" value="K_chnl_dom"/>
</dbReference>
<dbReference type="PANTHER" id="PTHR11003:SF341">
    <property type="entry name" value="POTASSIUM CHANNEL DOMAIN-CONTAINING PROTEIN"/>
    <property type="match status" value="1"/>
</dbReference>
<dbReference type="OMA" id="VRNYSES"/>
<evidence type="ECO:0000259" key="9">
    <source>
        <dbReference type="Pfam" id="PF07885"/>
    </source>
</evidence>
<accession>A0A1I8BFY6</accession>
<organism evidence="10 11">
    <name type="scientific">Meloidogyne hapla</name>
    <name type="common">Root-knot nematode worm</name>
    <dbReference type="NCBI Taxonomy" id="6305"/>
    <lineage>
        <taxon>Eukaryota</taxon>
        <taxon>Metazoa</taxon>
        <taxon>Ecdysozoa</taxon>
        <taxon>Nematoda</taxon>
        <taxon>Chromadorea</taxon>
        <taxon>Rhabditida</taxon>
        <taxon>Tylenchina</taxon>
        <taxon>Tylenchomorpha</taxon>
        <taxon>Tylenchoidea</taxon>
        <taxon>Meloidogynidae</taxon>
        <taxon>Meloidogyninae</taxon>
        <taxon>Meloidogyne</taxon>
    </lineage>
</organism>
<name>A0A1I8BFY6_MELHA</name>
<dbReference type="GO" id="GO:0005886">
    <property type="term" value="C:plasma membrane"/>
    <property type="evidence" value="ECO:0007669"/>
    <property type="project" value="TreeGrafter"/>
</dbReference>
<evidence type="ECO:0000256" key="4">
    <source>
        <dbReference type="ARBA" id="ARBA00022989"/>
    </source>
</evidence>
<dbReference type="Pfam" id="PF07885">
    <property type="entry name" value="Ion_trans_2"/>
    <property type="match status" value="1"/>
</dbReference>
<dbReference type="Gene3D" id="1.10.287.70">
    <property type="match status" value="1"/>
</dbReference>
<dbReference type="SUPFAM" id="SSF81324">
    <property type="entry name" value="Voltage-gated potassium channels"/>
    <property type="match status" value="1"/>
</dbReference>
<evidence type="ECO:0000256" key="2">
    <source>
        <dbReference type="ARBA" id="ARBA00022448"/>
    </source>
</evidence>
<keyword evidence="5" id="KW-0406">Ion transport</keyword>
<dbReference type="GO" id="GO:0015271">
    <property type="term" value="F:outward rectifier potassium channel activity"/>
    <property type="evidence" value="ECO:0007669"/>
    <property type="project" value="TreeGrafter"/>
</dbReference>
<proteinExistence type="predicted"/>
<keyword evidence="2" id="KW-0813">Transport</keyword>
<evidence type="ECO:0000256" key="7">
    <source>
        <dbReference type="ARBA" id="ARBA00023303"/>
    </source>
</evidence>
<keyword evidence="7" id="KW-0407">Ion channel</keyword>
<keyword evidence="10" id="KW-1185">Reference proteome</keyword>
<feature type="transmembrane region" description="Helical" evidence="8">
    <location>
        <begin position="69"/>
        <end position="90"/>
    </location>
</feature>
<reference evidence="11" key="1">
    <citation type="submission" date="2016-11" db="UniProtKB">
        <authorList>
            <consortium name="WormBaseParasite"/>
        </authorList>
    </citation>
    <scope>IDENTIFICATION</scope>
</reference>
<evidence type="ECO:0000313" key="11">
    <source>
        <dbReference type="WBParaSite" id="MhA1_Contig2322.frz3.gene5"/>
    </source>
</evidence>
<feature type="transmembrane region" description="Helical" evidence="8">
    <location>
        <begin position="45"/>
        <end position="63"/>
    </location>
</feature>
<keyword evidence="6 8" id="KW-0472">Membrane</keyword>
<comment type="subcellular location">
    <subcellularLocation>
        <location evidence="1">Membrane</location>
        <topology evidence="1">Multi-pass membrane protein</topology>
    </subcellularLocation>
</comment>
<sequence>KFLSNSIGQNKRLPLIATIFIFIFCFIGSSLLLSTKETPFFHSDNLYFSVVSFTTLGFGDLYPNTEGNIFRLIAIICLLSLGIIAMGVWFQLFRNLLQKIFCYKKRRFRHARNIKVWFGHKQMRLSNVLEVVAREFNASPMQIHQVLNDLDFLISDAQNVAIKDVAATEINK</sequence>
<dbReference type="WBParaSite" id="MhA1_Contig2322.frz3.gene5">
    <property type="protein sequence ID" value="MhA1_Contig2322.frz3.gene5"/>
    <property type="gene ID" value="MhA1_Contig2322.frz3.gene5"/>
</dbReference>
<evidence type="ECO:0000313" key="10">
    <source>
        <dbReference type="Proteomes" id="UP000095281"/>
    </source>
</evidence>
<feature type="domain" description="Potassium channel" evidence="9">
    <location>
        <begin position="18"/>
        <end position="98"/>
    </location>
</feature>
<evidence type="ECO:0000256" key="6">
    <source>
        <dbReference type="ARBA" id="ARBA00023136"/>
    </source>
</evidence>
<keyword evidence="3 8" id="KW-0812">Transmembrane</keyword>